<dbReference type="GO" id="GO:0000155">
    <property type="term" value="F:phosphorelay sensor kinase activity"/>
    <property type="evidence" value="ECO:0007669"/>
    <property type="project" value="InterPro"/>
</dbReference>
<evidence type="ECO:0000313" key="10">
    <source>
        <dbReference type="Proteomes" id="UP000198432"/>
    </source>
</evidence>
<dbReference type="InterPro" id="IPR005467">
    <property type="entry name" value="His_kinase_dom"/>
</dbReference>
<dbReference type="SUPFAM" id="SSF55785">
    <property type="entry name" value="PYP-like sensor domain (PAS domain)"/>
    <property type="match status" value="2"/>
</dbReference>
<dbReference type="InterPro" id="IPR004358">
    <property type="entry name" value="Sig_transdc_His_kin-like_C"/>
</dbReference>
<dbReference type="Gene3D" id="1.10.287.130">
    <property type="match status" value="1"/>
</dbReference>
<dbReference type="PANTHER" id="PTHR43304">
    <property type="entry name" value="PHYTOCHROME-LIKE PROTEIN CPH1"/>
    <property type="match status" value="1"/>
</dbReference>
<dbReference type="SMART" id="SM00091">
    <property type="entry name" value="PAS"/>
    <property type="match status" value="2"/>
</dbReference>
<dbReference type="InterPro" id="IPR003661">
    <property type="entry name" value="HisK_dim/P_dom"/>
</dbReference>
<dbReference type="InterPro" id="IPR013656">
    <property type="entry name" value="PAS_4"/>
</dbReference>
<dbReference type="InterPro" id="IPR036890">
    <property type="entry name" value="HATPase_C_sf"/>
</dbReference>
<dbReference type="Gene3D" id="3.30.565.10">
    <property type="entry name" value="Histidine kinase-like ATPase, C-terminal domain"/>
    <property type="match status" value="1"/>
</dbReference>
<evidence type="ECO:0000259" key="7">
    <source>
        <dbReference type="PROSITE" id="PS50109"/>
    </source>
</evidence>
<dbReference type="Gene3D" id="3.30.450.20">
    <property type="entry name" value="PAS domain"/>
    <property type="match status" value="2"/>
</dbReference>
<dbReference type="Pfam" id="PF08448">
    <property type="entry name" value="PAS_4"/>
    <property type="match status" value="1"/>
</dbReference>
<dbReference type="PROSITE" id="PS50113">
    <property type="entry name" value="PAC"/>
    <property type="match status" value="1"/>
</dbReference>
<dbReference type="InterPro" id="IPR035965">
    <property type="entry name" value="PAS-like_dom_sf"/>
</dbReference>
<dbReference type="SMART" id="SM00387">
    <property type="entry name" value="HATPase_c"/>
    <property type="match status" value="1"/>
</dbReference>
<dbReference type="SMART" id="SM00388">
    <property type="entry name" value="HisKA"/>
    <property type="match status" value="1"/>
</dbReference>
<dbReference type="SMART" id="SM00086">
    <property type="entry name" value="PAC"/>
    <property type="match status" value="1"/>
</dbReference>
<dbReference type="InterPro" id="IPR001610">
    <property type="entry name" value="PAC"/>
</dbReference>
<dbReference type="EMBL" id="FZOQ01000015">
    <property type="protein sequence ID" value="SNS87954.1"/>
    <property type="molecule type" value="Genomic_DNA"/>
</dbReference>
<dbReference type="PROSITE" id="PS50109">
    <property type="entry name" value="HIS_KIN"/>
    <property type="match status" value="1"/>
</dbReference>
<evidence type="ECO:0000256" key="4">
    <source>
        <dbReference type="ARBA" id="ARBA00022679"/>
    </source>
</evidence>
<keyword evidence="5" id="KW-0418">Kinase</keyword>
<comment type="catalytic activity">
    <reaction evidence="1">
        <text>ATP + protein L-histidine = ADP + protein N-phospho-L-histidine.</text>
        <dbReference type="EC" id="2.7.13.3"/>
    </reaction>
</comment>
<gene>
    <name evidence="9" type="ORF">SAMN06296052_115116</name>
</gene>
<dbReference type="PANTHER" id="PTHR43304:SF1">
    <property type="entry name" value="PAC DOMAIN-CONTAINING PROTEIN"/>
    <property type="match status" value="1"/>
</dbReference>
<dbReference type="InterPro" id="IPR052162">
    <property type="entry name" value="Sensor_kinase/Photoreceptor"/>
</dbReference>
<dbReference type="SUPFAM" id="SSF47384">
    <property type="entry name" value="Homodimeric domain of signal transducing histidine kinase"/>
    <property type="match status" value="1"/>
</dbReference>
<feature type="coiled-coil region" evidence="6">
    <location>
        <begin position="329"/>
        <end position="370"/>
    </location>
</feature>
<evidence type="ECO:0000256" key="6">
    <source>
        <dbReference type="SAM" id="Coils"/>
    </source>
</evidence>
<protein>
    <recommendedName>
        <fullName evidence="2">histidine kinase</fullName>
        <ecNumber evidence="2">2.7.13.3</ecNumber>
    </recommendedName>
</protein>
<evidence type="ECO:0000256" key="2">
    <source>
        <dbReference type="ARBA" id="ARBA00012438"/>
    </source>
</evidence>
<evidence type="ECO:0000256" key="3">
    <source>
        <dbReference type="ARBA" id="ARBA00022553"/>
    </source>
</evidence>
<accession>A0A239I6J2</accession>
<organism evidence="9 10">
    <name type="scientific">Pontibacter ummariensis</name>
    <dbReference type="NCBI Taxonomy" id="1610492"/>
    <lineage>
        <taxon>Bacteria</taxon>
        <taxon>Pseudomonadati</taxon>
        <taxon>Bacteroidota</taxon>
        <taxon>Cytophagia</taxon>
        <taxon>Cytophagales</taxon>
        <taxon>Hymenobacteraceae</taxon>
        <taxon>Pontibacter</taxon>
    </lineage>
</organism>
<sequence>MDTNRALQQRLAWPDGVIICILQGSQNERLRLSRKGLVLFQSRGLMPLCVDCSNFFTMNNPYSSISSATHSSAAPALKIFESLPALYLILSPDLVIQAVSDAYLRETLTVREELLGKYVFDAFPDNPEAPEANAVTNLKASLLRVLSTGKPHEMPLQHYDVPRAAAQGGGFETRYWLPLNTPVLGDKGEVLYIIHQVTNVTEQVLRKQEGEQNEVLLQGLADTSPVALWLTDTTGAITYVNQTWVDWTGRPFEVHLGKGWEMSVAEEDRERALLKLKVAFDARSAYHIAFRICHVNGTFRWCAAEGVPRFLSDGSFAGFVGSCNDITQHKQSEEQLQLLTRALASANEQLASMNQELVVANQDLGRANKQLRHTNADLDNFIYTASHDLKAPIYNIEGLVQELLHQLPAESLQQEGIQQITRMIQGSVERFRKTIEHLTEVTKLQKGHNEEATLVHVQTVVEEVLLDLEKLVKEAGAQVEVAVAECPAVSFSEKNLRSIIYNLVSNAIKYRAPERRPVVRLFCQEEAGLLVLHVQDNGLGMSQKQQEQLFSMFKRFHDHVEGSGIGLYMVKRIVDNVGGHIAVESEIGKGTTFKVYLKL</sequence>
<evidence type="ECO:0000313" key="9">
    <source>
        <dbReference type="EMBL" id="SNS87954.1"/>
    </source>
</evidence>
<dbReference type="InterPro" id="IPR036097">
    <property type="entry name" value="HisK_dim/P_sf"/>
</dbReference>
<keyword evidence="6" id="KW-0175">Coiled coil</keyword>
<evidence type="ECO:0000259" key="8">
    <source>
        <dbReference type="PROSITE" id="PS50113"/>
    </source>
</evidence>
<dbReference type="Pfam" id="PF02518">
    <property type="entry name" value="HATPase_c"/>
    <property type="match status" value="1"/>
</dbReference>
<dbReference type="CDD" id="cd00130">
    <property type="entry name" value="PAS"/>
    <property type="match status" value="1"/>
</dbReference>
<dbReference type="Proteomes" id="UP000198432">
    <property type="component" value="Unassembled WGS sequence"/>
</dbReference>
<dbReference type="InterPro" id="IPR000700">
    <property type="entry name" value="PAS-assoc_C"/>
</dbReference>
<name>A0A239I6J2_9BACT</name>
<evidence type="ECO:0000256" key="1">
    <source>
        <dbReference type="ARBA" id="ARBA00000085"/>
    </source>
</evidence>
<dbReference type="CDD" id="cd00082">
    <property type="entry name" value="HisKA"/>
    <property type="match status" value="1"/>
</dbReference>
<dbReference type="EC" id="2.7.13.3" evidence="2"/>
<dbReference type="SUPFAM" id="SSF55874">
    <property type="entry name" value="ATPase domain of HSP90 chaperone/DNA topoisomerase II/histidine kinase"/>
    <property type="match status" value="1"/>
</dbReference>
<keyword evidence="3" id="KW-0597">Phosphoprotein</keyword>
<dbReference type="InterPro" id="IPR000014">
    <property type="entry name" value="PAS"/>
</dbReference>
<feature type="domain" description="Histidine kinase" evidence="7">
    <location>
        <begin position="384"/>
        <end position="599"/>
    </location>
</feature>
<evidence type="ECO:0000256" key="5">
    <source>
        <dbReference type="ARBA" id="ARBA00022777"/>
    </source>
</evidence>
<dbReference type="Pfam" id="PF08447">
    <property type="entry name" value="PAS_3"/>
    <property type="match status" value="1"/>
</dbReference>
<dbReference type="NCBIfam" id="TIGR00229">
    <property type="entry name" value="sensory_box"/>
    <property type="match status" value="1"/>
</dbReference>
<keyword evidence="10" id="KW-1185">Reference proteome</keyword>
<proteinExistence type="predicted"/>
<dbReference type="PRINTS" id="PR00344">
    <property type="entry name" value="BCTRLSENSOR"/>
</dbReference>
<reference evidence="10" key="1">
    <citation type="submission" date="2017-06" db="EMBL/GenBank/DDBJ databases">
        <authorList>
            <person name="Varghese N."/>
            <person name="Submissions S."/>
        </authorList>
    </citation>
    <scope>NUCLEOTIDE SEQUENCE [LARGE SCALE GENOMIC DNA]</scope>
    <source>
        <strain evidence="10">NKM1</strain>
    </source>
</reference>
<dbReference type="InterPro" id="IPR013655">
    <property type="entry name" value="PAS_fold_3"/>
</dbReference>
<dbReference type="AlphaFoldDB" id="A0A239I6J2"/>
<dbReference type="InterPro" id="IPR003594">
    <property type="entry name" value="HATPase_dom"/>
</dbReference>
<keyword evidence="4" id="KW-0808">Transferase</keyword>
<feature type="domain" description="PAC" evidence="8">
    <location>
        <begin position="286"/>
        <end position="338"/>
    </location>
</feature>